<proteinExistence type="predicted"/>
<sequence>MIDIVKLETMLQQRHPGSKLCSTLGLIHEDSKLIFQLICRVYYYS</sequence>
<name>A0A0A9H5V7_ARUDO</name>
<dbReference type="AlphaFoldDB" id="A0A0A9H5V7"/>
<reference evidence="1" key="2">
    <citation type="journal article" date="2015" name="Data Brief">
        <title>Shoot transcriptome of the giant reed, Arundo donax.</title>
        <authorList>
            <person name="Barrero R.A."/>
            <person name="Guerrero F.D."/>
            <person name="Moolhuijzen P."/>
            <person name="Goolsby J.A."/>
            <person name="Tidwell J."/>
            <person name="Bellgard S.E."/>
            <person name="Bellgard M.I."/>
        </authorList>
    </citation>
    <scope>NUCLEOTIDE SEQUENCE</scope>
    <source>
        <tissue evidence="1">Shoot tissue taken approximately 20 cm above the soil surface</tissue>
    </source>
</reference>
<protein>
    <submittedName>
        <fullName evidence="1">Uncharacterized protein</fullName>
    </submittedName>
</protein>
<organism evidence="1">
    <name type="scientific">Arundo donax</name>
    <name type="common">Giant reed</name>
    <name type="synonym">Donax arundinaceus</name>
    <dbReference type="NCBI Taxonomy" id="35708"/>
    <lineage>
        <taxon>Eukaryota</taxon>
        <taxon>Viridiplantae</taxon>
        <taxon>Streptophyta</taxon>
        <taxon>Embryophyta</taxon>
        <taxon>Tracheophyta</taxon>
        <taxon>Spermatophyta</taxon>
        <taxon>Magnoliopsida</taxon>
        <taxon>Liliopsida</taxon>
        <taxon>Poales</taxon>
        <taxon>Poaceae</taxon>
        <taxon>PACMAD clade</taxon>
        <taxon>Arundinoideae</taxon>
        <taxon>Arundineae</taxon>
        <taxon>Arundo</taxon>
    </lineage>
</organism>
<reference evidence="1" key="1">
    <citation type="submission" date="2014-09" db="EMBL/GenBank/DDBJ databases">
        <authorList>
            <person name="Magalhaes I.L.F."/>
            <person name="Oliveira U."/>
            <person name="Santos F.R."/>
            <person name="Vidigal T.H.D.A."/>
            <person name="Brescovit A.D."/>
            <person name="Santos A.J."/>
        </authorList>
    </citation>
    <scope>NUCLEOTIDE SEQUENCE</scope>
    <source>
        <tissue evidence="1">Shoot tissue taken approximately 20 cm above the soil surface</tissue>
    </source>
</reference>
<accession>A0A0A9H5V7</accession>
<evidence type="ECO:0000313" key="1">
    <source>
        <dbReference type="EMBL" id="JAE31169.1"/>
    </source>
</evidence>
<dbReference type="EMBL" id="GBRH01166727">
    <property type="protein sequence ID" value="JAE31169.1"/>
    <property type="molecule type" value="Transcribed_RNA"/>
</dbReference>